<keyword evidence="3" id="KW-1185">Reference proteome</keyword>
<dbReference type="InterPro" id="IPR056509">
    <property type="entry name" value="Imm33-like"/>
</dbReference>
<sequence length="129" mass="14132">MREPDGLAAQRNELGDGMNHSLLQRETCEQFGSSFDPPGKDERLGIALSTLSRTPLNAARHLAENGTCGWYVWGGELADSPDFFQPLHVHHLAGLVPAMVPYLALAPGWRVLWAPGYVDVWHDMALLAG</sequence>
<proteinExistence type="predicted"/>
<name>A0A839ETK1_9GAMM</name>
<dbReference type="RefSeq" id="WP_220484272.1">
    <property type="nucleotide sequence ID" value="NZ_JACGXL010000001.1"/>
</dbReference>
<evidence type="ECO:0000259" key="1">
    <source>
        <dbReference type="Pfam" id="PF24719"/>
    </source>
</evidence>
<protein>
    <recommendedName>
        <fullName evidence="1">Imm33-like domain-containing protein</fullName>
    </recommendedName>
</protein>
<accession>A0A839ETK1</accession>
<evidence type="ECO:0000313" key="3">
    <source>
        <dbReference type="Proteomes" id="UP000550401"/>
    </source>
</evidence>
<dbReference type="EMBL" id="JACGXL010000001">
    <property type="protein sequence ID" value="MBA8885913.1"/>
    <property type="molecule type" value="Genomic_DNA"/>
</dbReference>
<reference evidence="2 3" key="1">
    <citation type="submission" date="2020-07" db="EMBL/GenBank/DDBJ databases">
        <title>Genomic Encyclopedia of Type Strains, Phase IV (KMG-V): Genome sequencing to study the core and pangenomes of soil and plant-associated prokaryotes.</title>
        <authorList>
            <person name="Whitman W."/>
        </authorList>
    </citation>
    <scope>NUCLEOTIDE SEQUENCE [LARGE SCALE GENOMIC DNA]</scope>
    <source>
        <strain evidence="2 3">RH2WT43</strain>
    </source>
</reference>
<comment type="caution">
    <text evidence="2">The sequence shown here is derived from an EMBL/GenBank/DDBJ whole genome shotgun (WGS) entry which is preliminary data.</text>
</comment>
<gene>
    <name evidence="2" type="ORF">FHW12_000104</name>
</gene>
<evidence type="ECO:0000313" key="2">
    <source>
        <dbReference type="EMBL" id="MBA8885913.1"/>
    </source>
</evidence>
<dbReference type="Proteomes" id="UP000550401">
    <property type="component" value="Unassembled WGS sequence"/>
</dbReference>
<organism evidence="2 3">
    <name type="scientific">Dokdonella fugitiva</name>
    <dbReference type="NCBI Taxonomy" id="328517"/>
    <lineage>
        <taxon>Bacteria</taxon>
        <taxon>Pseudomonadati</taxon>
        <taxon>Pseudomonadota</taxon>
        <taxon>Gammaproteobacteria</taxon>
        <taxon>Lysobacterales</taxon>
        <taxon>Rhodanobacteraceae</taxon>
        <taxon>Dokdonella</taxon>
    </lineage>
</organism>
<feature type="domain" description="Imm33-like" evidence="1">
    <location>
        <begin position="24"/>
        <end position="123"/>
    </location>
</feature>
<dbReference type="AlphaFoldDB" id="A0A839ETK1"/>
<dbReference type="Pfam" id="PF24719">
    <property type="entry name" value="Imm33-like"/>
    <property type="match status" value="1"/>
</dbReference>